<protein>
    <submittedName>
        <fullName evidence="2">Uncharacterized protein</fullName>
    </submittedName>
</protein>
<keyword evidence="1" id="KW-0732">Signal</keyword>
<dbReference type="Proteomes" id="UP000594454">
    <property type="component" value="Chromosome 1"/>
</dbReference>
<evidence type="ECO:0000313" key="3">
    <source>
        <dbReference type="Proteomes" id="UP000594454"/>
    </source>
</evidence>
<sequence>MFIRPVFVLMFLGILLINESEGTLLKAKIIAAKKPLLLAKGVVAKEVAVKVKTAAKQTAAAAKATAAAVKSIALAPFKVAKKTIGIKVAAVKAAKALKLAKIARLLQGGPSQLARPQGLLALLPIRAISGLGLPLSQLRAKPAGGAVLQSLLPGVSSLLSRKSLFPSLRNSEDTERITTHSSIHSYEPQPIYRIYPERPYNEINFTPNVHVEYPPQQTITIQEPSQEYGLPSP</sequence>
<evidence type="ECO:0000256" key="1">
    <source>
        <dbReference type="SAM" id="SignalP"/>
    </source>
</evidence>
<reference evidence="2 3" key="1">
    <citation type="submission" date="2020-11" db="EMBL/GenBank/DDBJ databases">
        <authorList>
            <person name="Wallbank WR R."/>
            <person name="Pardo Diaz C."/>
            <person name="Kozak K."/>
            <person name="Martin S."/>
            <person name="Jiggins C."/>
            <person name="Moest M."/>
            <person name="Warren A I."/>
            <person name="Generalovic N T."/>
            <person name="Byers J.R.P. K."/>
            <person name="Montejo-Kovacevich G."/>
            <person name="Yen C E."/>
        </authorList>
    </citation>
    <scope>NUCLEOTIDE SEQUENCE [LARGE SCALE GENOMIC DNA]</scope>
</reference>
<dbReference type="AlphaFoldDB" id="A0A7R8YN73"/>
<dbReference type="EMBL" id="LR899009">
    <property type="protein sequence ID" value="CAD7078135.1"/>
    <property type="molecule type" value="Genomic_DNA"/>
</dbReference>
<keyword evidence="3" id="KW-1185">Reference proteome</keyword>
<feature type="chain" id="PRO_5031158545" evidence="1">
    <location>
        <begin position="23"/>
        <end position="233"/>
    </location>
</feature>
<proteinExistence type="predicted"/>
<organism evidence="2 3">
    <name type="scientific">Hermetia illucens</name>
    <name type="common">Black soldier fly</name>
    <dbReference type="NCBI Taxonomy" id="343691"/>
    <lineage>
        <taxon>Eukaryota</taxon>
        <taxon>Metazoa</taxon>
        <taxon>Ecdysozoa</taxon>
        <taxon>Arthropoda</taxon>
        <taxon>Hexapoda</taxon>
        <taxon>Insecta</taxon>
        <taxon>Pterygota</taxon>
        <taxon>Neoptera</taxon>
        <taxon>Endopterygota</taxon>
        <taxon>Diptera</taxon>
        <taxon>Brachycera</taxon>
        <taxon>Stratiomyomorpha</taxon>
        <taxon>Stratiomyidae</taxon>
        <taxon>Hermetiinae</taxon>
        <taxon>Hermetia</taxon>
    </lineage>
</organism>
<dbReference type="InParanoid" id="A0A7R8YN73"/>
<name>A0A7R8YN73_HERIL</name>
<evidence type="ECO:0000313" key="2">
    <source>
        <dbReference type="EMBL" id="CAD7078135.1"/>
    </source>
</evidence>
<accession>A0A7R8YN73</accession>
<gene>
    <name evidence="2" type="ORF">HERILL_LOCUS1420</name>
</gene>
<feature type="signal peptide" evidence="1">
    <location>
        <begin position="1"/>
        <end position="22"/>
    </location>
</feature>